<reference evidence="8 9" key="1">
    <citation type="submission" date="2019-09" db="EMBL/GenBank/DDBJ databases">
        <title>Phylogeny of genus Pseudoclavibacter and closely related genus.</title>
        <authorList>
            <person name="Li Y."/>
        </authorList>
    </citation>
    <scope>NUCLEOTIDE SEQUENCE [LARGE SCALE GENOMIC DNA]</scope>
    <source>
        <strain evidence="8 9">THG-MD12</strain>
    </source>
</reference>
<dbReference type="PANTHER" id="PTHR35007:SF1">
    <property type="entry name" value="PILUS ASSEMBLY PROTEIN"/>
    <property type="match status" value="1"/>
</dbReference>
<dbReference type="InterPro" id="IPR018076">
    <property type="entry name" value="T2SS_GspF_dom"/>
</dbReference>
<evidence type="ECO:0000256" key="5">
    <source>
        <dbReference type="ARBA" id="ARBA00023136"/>
    </source>
</evidence>
<keyword evidence="2" id="KW-1003">Cell membrane</keyword>
<evidence type="ECO:0000256" key="3">
    <source>
        <dbReference type="ARBA" id="ARBA00022692"/>
    </source>
</evidence>
<dbReference type="Pfam" id="PF00482">
    <property type="entry name" value="T2SSF"/>
    <property type="match status" value="1"/>
</dbReference>
<dbReference type="GO" id="GO:0005886">
    <property type="term" value="C:plasma membrane"/>
    <property type="evidence" value="ECO:0007669"/>
    <property type="project" value="UniProtKB-SubCell"/>
</dbReference>
<evidence type="ECO:0000256" key="6">
    <source>
        <dbReference type="SAM" id="Phobius"/>
    </source>
</evidence>
<keyword evidence="5 6" id="KW-0472">Membrane</keyword>
<evidence type="ECO:0000256" key="2">
    <source>
        <dbReference type="ARBA" id="ARBA00022475"/>
    </source>
</evidence>
<protein>
    <submittedName>
        <fullName evidence="8">Type II secretion system protein F</fullName>
    </submittedName>
</protein>
<evidence type="ECO:0000313" key="9">
    <source>
        <dbReference type="Proteomes" id="UP000490386"/>
    </source>
</evidence>
<accession>A0A7J5B6B5</accession>
<feature type="transmembrane region" description="Helical" evidence="6">
    <location>
        <begin position="221"/>
        <end position="241"/>
    </location>
</feature>
<evidence type="ECO:0000256" key="4">
    <source>
        <dbReference type="ARBA" id="ARBA00022989"/>
    </source>
</evidence>
<dbReference type="PANTHER" id="PTHR35007">
    <property type="entry name" value="INTEGRAL MEMBRANE PROTEIN-RELATED"/>
    <property type="match status" value="1"/>
</dbReference>
<feature type="transmembrane region" description="Helical" evidence="6">
    <location>
        <begin position="253"/>
        <end position="274"/>
    </location>
</feature>
<dbReference type="Proteomes" id="UP000490386">
    <property type="component" value="Unassembled WGS sequence"/>
</dbReference>
<feature type="domain" description="Type II secretion system protein GspF" evidence="7">
    <location>
        <begin position="115"/>
        <end position="240"/>
    </location>
</feature>
<gene>
    <name evidence="8" type="ORF">F8O03_05150</name>
</gene>
<keyword evidence="3 6" id="KW-0812">Transmembrane</keyword>
<organism evidence="8 9">
    <name type="scientific">Pseudoclavibacter terrae</name>
    <dbReference type="NCBI Taxonomy" id="1530195"/>
    <lineage>
        <taxon>Bacteria</taxon>
        <taxon>Bacillati</taxon>
        <taxon>Actinomycetota</taxon>
        <taxon>Actinomycetes</taxon>
        <taxon>Micrococcales</taxon>
        <taxon>Microbacteriaceae</taxon>
        <taxon>Pseudoclavibacter</taxon>
    </lineage>
</organism>
<keyword evidence="4 6" id="KW-1133">Transmembrane helix</keyword>
<evidence type="ECO:0000256" key="1">
    <source>
        <dbReference type="ARBA" id="ARBA00004651"/>
    </source>
</evidence>
<dbReference type="AlphaFoldDB" id="A0A7J5B6B5"/>
<sequence>MNVLLALVMGAGVSSIVSAWLWPRSAERVECRASRVDDFRADLRRAGFERVPVAAFAGAAGVLGLTLGAAGLALTGVIAVAVLAFLAGCAGPFAIVRMRSVQRRSRNRLVWPDVIDHLVASVRSGVALPEGVASLAESGPAVLRDDFAAFTRQYRLTGSFRVALDDLKERLADPTADRILETLRMSRDVGGAELPTVLKSLGSYLREEQAVRHEVEAKQSWVMNAAKLGSAAPWIVLLMLATRPEAATAFNSYEGAVVILIGLATTVLAYLVMLRIAKLKDDRRWFA</sequence>
<feature type="transmembrane region" description="Helical" evidence="6">
    <location>
        <begin position="72"/>
        <end position="96"/>
    </location>
</feature>
<dbReference type="EMBL" id="WBJX01000001">
    <property type="protein sequence ID" value="KAB1639708.1"/>
    <property type="molecule type" value="Genomic_DNA"/>
</dbReference>
<keyword evidence="9" id="KW-1185">Reference proteome</keyword>
<comment type="caution">
    <text evidence="8">The sequence shown here is derived from an EMBL/GenBank/DDBJ whole genome shotgun (WGS) entry which is preliminary data.</text>
</comment>
<dbReference type="OrthoDB" id="3217742at2"/>
<comment type="subcellular location">
    <subcellularLocation>
        <location evidence="1">Cell membrane</location>
        <topology evidence="1">Multi-pass membrane protein</topology>
    </subcellularLocation>
</comment>
<dbReference type="RefSeq" id="WP_151422879.1">
    <property type="nucleotide sequence ID" value="NZ_WBJX01000001.1"/>
</dbReference>
<evidence type="ECO:0000313" key="8">
    <source>
        <dbReference type="EMBL" id="KAB1639708.1"/>
    </source>
</evidence>
<evidence type="ECO:0000259" key="7">
    <source>
        <dbReference type="Pfam" id="PF00482"/>
    </source>
</evidence>
<proteinExistence type="predicted"/>
<name>A0A7J5B6B5_9MICO</name>